<organism evidence="2 3">
    <name type="scientific">Exidia glandulosa HHB12029</name>
    <dbReference type="NCBI Taxonomy" id="1314781"/>
    <lineage>
        <taxon>Eukaryota</taxon>
        <taxon>Fungi</taxon>
        <taxon>Dikarya</taxon>
        <taxon>Basidiomycota</taxon>
        <taxon>Agaricomycotina</taxon>
        <taxon>Agaricomycetes</taxon>
        <taxon>Auriculariales</taxon>
        <taxon>Exidiaceae</taxon>
        <taxon>Exidia</taxon>
    </lineage>
</organism>
<feature type="signal peptide" evidence="1">
    <location>
        <begin position="1"/>
        <end position="20"/>
    </location>
</feature>
<dbReference type="STRING" id="1314781.A0A165P3D7"/>
<evidence type="ECO:0000256" key="1">
    <source>
        <dbReference type="SAM" id="SignalP"/>
    </source>
</evidence>
<accession>A0A165P3D7</accession>
<dbReference type="EMBL" id="KV425893">
    <property type="protein sequence ID" value="KZW01585.1"/>
    <property type="molecule type" value="Genomic_DNA"/>
</dbReference>
<reference evidence="2 3" key="1">
    <citation type="journal article" date="2016" name="Mol. Biol. Evol.">
        <title>Comparative Genomics of Early-Diverging Mushroom-Forming Fungi Provides Insights into the Origins of Lignocellulose Decay Capabilities.</title>
        <authorList>
            <person name="Nagy L.G."/>
            <person name="Riley R."/>
            <person name="Tritt A."/>
            <person name="Adam C."/>
            <person name="Daum C."/>
            <person name="Floudas D."/>
            <person name="Sun H."/>
            <person name="Yadav J.S."/>
            <person name="Pangilinan J."/>
            <person name="Larsson K.H."/>
            <person name="Matsuura K."/>
            <person name="Barry K."/>
            <person name="Labutti K."/>
            <person name="Kuo R."/>
            <person name="Ohm R.A."/>
            <person name="Bhattacharya S.S."/>
            <person name="Shirouzu T."/>
            <person name="Yoshinaga Y."/>
            <person name="Martin F.M."/>
            <person name="Grigoriev I.V."/>
            <person name="Hibbett D.S."/>
        </authorList>
    </citation>
    <scope>NUCLEOTIDE SEQUENCE [LARGE SCALE GENOMIC DNA]</scope>
    <source>
        <strain evidence="2 3">HHB12029</strain>
    </source>
</reference>
<name>A0A165P3D7_EXIGL</name>
<keyword evidence="1" id="KW-0732">Signal</keyword>
<evidence type="ECO:0008006" key="4">
    <source>
        <dbReference type="Google" id="ProtNLM"/>
    </source>
</evidence>
<dbReference type="InParanoid" id="A0A165P3D7"/>
<protein>
    <recommendedName>
        <fullName evidence="4">Glycopeptide</fullName>
    </recommendedName>
</protein>
<evidence type="ECO:0000313" key="2">
    <source>
        <dbReference type="EMBL" id="KZW01585.1"/>
    </source>
</evidence>
<sequence length="157" mass="15902">MFKLTASLALLVSLASTVSAEQHTFVFDNRCGFGAPALVQNGRVLFVSNGPIHNYDAFTVGNSLVNFTSFLSSGSCSTSGNPTGTNCTVVHGTLALPGQGGSSVQINAVDGGFPTTFAYTGGSGSGCWDGYSSNGLTGAGPVETCAANDVNLAIRFC</sequence>
<proteinExistence type="predicted"/>
<dbReference type="AlphaFoldDB" id="A0A165P3D7"/>
<evidence type="ECO:0000313" key="3">
    <source>
        <dbReference type="Proteomes" id="UP000077266"/>
    </source>
</evidence>
<dbReference type="OrthoDB" id="3342934at2759"/>
<gene>
    <name evidence="2" type="ORF">EXIGLDRAFT_717976</name>
</gene>
<feature type="chain" id="PRO_5007863804" description="Glycopeptide" evidence="1">
    <location>
        <begin position="21"/>
        <end position="157"/>
    </location>
</feature>
<keyword evidence="3" id="KW-1185">Reference proteome</keyword>
<dbReference type="Proteomes" id="UP000077266">
    <property type="component" value="Unassembled WGS sequence"/>
</dbReference>